<dbReference type="AlphaFoldDB" id="A0A6B8W3X3"/>
<dbReference type="Pfam" id="PF21853">
    <property type="entry name" value="DUF6912"/>
    <property type="match status" value="1"/>
</dbReference>
<dbReference type="InterPro" id="IPR054206">
    <property type="entry name" value="DUF6912"/>
</dbReference>
<dbReference type="EMBL" id="CP046455">
    <property type="protein sequence ID" value="QGU06637.1"/>
    <property type="molecule type" value="Genomic_DNA"/>
</dbReference>
<gene>
    <name evidence="1" type="ORF">COCCU_03415</name>
</gene>
<dbReference type="RefSeq" id="WP_156230225.1">
    <property type="nucleotide sequence ID" value="NZ_CP046455.1"/>
</dbReference>
<proteinExistence type="predicted"/>
<name>A0A6B8W3X3_9CORY</name>
<dbReference type="KEGG" id="cok:COCCU_03415"/>
<sequence length="168" mass="18282">MRVYIPATFAMLTELSENSVFTARSGWGFALTPALVEFYTSGDEEEIADAAFQDAAEASLRLLAIGDEEKFPHRRIVVTVDLPDEQVSLEPENGESVVKLSPAQIQLDQVAALHVDLAEAEEQTKAAIAVIDASDLGDTDAELTVGDAQDNLMAWYDPSELPFLIELL</sequence>
<organism evidence="1 2">
    <name type="scientific">Corynebacterium occultum</name>
    <dbReference type="NCBI Taxonomy" id="2675219"/>
    <lineage>
        <taxon>Bacteria</taxon>
        <taxon>Bacillati</taxon>
        <taxon>Actinomycetota</taxon>
        <taxon>Actinomycetes</taxon>
        <taxon>Mycobacteriales</taxon>
        <taxon>Corynebacteriaceae</taxon>
        <taxon>Corynebacterium</taxon>
    </lineage>
</organism>
<keyword evidence="2" id="KW-1185">Reference proteome</keyword>
<evidence type="ECO:0000313" key="1">
    <source>
        <dbReference type="EMBL" id="QGU06637.1"/>
    </source>
</evidence>
<reference evidence="1 2" key="1">
    <citation type="submission" date="2019-11" db="EMBL/GenBank/DDBJ databases">
        <title>Complete genome sequence of Corynebacterium kalinowskii 1959, a novel Corynebacterium species isolated from soil of a small paddock in Vilsendorf, Germany.</title>
        <authorList>
            <person name="Schaffert L."/>
            <person name="Ruwe M."/>
            <person name="Milse J."/>
            <person name="Hanuschka K."/>
            <person name="Ortseifen V."/>
            <person name="Droste J."/>
            <person name="Brandt D."/>
            <person name="Schlueter L."/>
            <person name="Kutter Y."/>
            <person name="Vinke S."/>
            <person name="Viehoefer P."/>
            <person name="Jacob L."/>
            <person name="Luebke N.-C."/>
            <person name="Schulte-Berndt E."/>
            <person name="Hain C."/>
            <person name="Linder M."/>
            <person name="Schmidt P."/>
            <person name="Wollenschlaeger L."/>
            <person name="Luttermann T."/>
            <person name="Thieme E."/>
            <person name="Hassa J."/>
            <person name="Haak M."/>
            <person name="Wittchen M."/>
            <person name="Mentz A."/>
            <person name="Persicke M."/>
            <person name="Busche T."/>
            <person name="Ruckert C."/>
        </authorList>
    </citation>
    <scope>NUCLEOTIDE SEQUENCE [LARGE SCALE GENOMIC DNA]</scope>
    <source>
        <strain evidence="1 2">2039</strain>
    </source>
</reference>
<protein>
    <submittedName>
        <fullName evidence="1">Uncharacterized protein</fullName>
    </submittedName>
</protein>
<dbReference type="Proteomes" id="UP000424462">
    <property type="component" value="Chromosome"/>
</dbReference>
<accession>A0A6B8W3X3</accession>
<evidence type="ECO:0000313" key="2">
    <source>
        <dbReference type="Proteomes" id="UP000424462"/>
    </source>
</evidence>